<proteinExistence type="predicted"/>
<dbReference type="Gene3D" id="3.40.630.30">
    <property type="match status" value="1"/>
</dbReference>
<evidence type="ECO:0000259" key="1">
    <source>
        <dbReference type="PROSITE" id="PS51186"/>
    </source>
</evidence>
<dbReference type="Pfam" id="PF13673">
    <property type="entry name" value="Acetyltransf_10"/>
    <property type="match status" value="1"/>
</dbReference>
<dbReference type="RefSeq" id="WP_065209772.1">
    <property type="nucleotide sequence ID" value="NZ_CP016177.1"/>
</dbReference>
<accession>A0AAN0XU51</accession>
<dbReference type="AlphaFoldDB" id="A0AAN0XU51"/>
<name>A0AAN0XU51_9VIBR</name>
<dbReference type="SUPFAM" id="SSF55729">
    <property type="entry name" value="Acyl-CoA N-acyltransferases (Nat)"/>
    <property type="match status" value="1"/>
</dbReference>
<evidence type="ECO:0000313" key="2">
    <source>
        <dbReference type="EMBL" id="ANO32723.1"/>
    </source>
</evidence>
<dbReference type="EMBL" id="CP016177">
    <property type="protein sequence ID" value="ANO32723.1"/>
    <property type="molecule type" value="Genomic_DNA"/>
</dbReference>
<protein>
    <submittedName>
        <fullName evidence="2">Acetyltransferase</fullName>
    </submittedName>
</protein>
<sequence length="145" mass="16236">MEVIIGSDAEIIRKAQVIRNQVFTVEQGIPQELDLDGLDETSHHLLMTDNDDLVATARLTPKQGGASVMARVAVLKAYRGCGLASKIVEALIEYANNQGIDSIEIHAHEYLKEFYERFGFSFVQQVEVVSEHQLIEMQYQASITQ</sequence>
<dbReference type="InterPro" id="IPR000182">
    <property type="entry name" value="GNAT_dom"/>
</dbReference>
<feature type="domain" description="N-acetyltransferase" evidence="1">
    <location>
        <begin position="2"/>
        <end position="142"/>
    </location>
</feature>
<dbReference type="InterPro" id="IPR039143">
    <property type="entry name" value="GNPNAT1-like"/>
</dbReference>
<dbReference type="Proteomes" id="UP000092018">
    <property type="component" value="Chromosome 1"/>
</dbReference>
<gene>
    <name evidence="2" type="ORF">A6E01_05675</name>
</gene>
<dbReference type="PANTHER" id="PTHR13355:SF11">
    <property type="entry name" value="GLUCOSAMINE 6-PHOSPHATE N-ACETYLTRANSFERASE"/>
    <property type="match status" value="1"/>
</dbReference>
<dbReference type="CDD" id="cd04301">
    <property type="entry name" value="NAT_SF"/>
    <property type="match status" value="1"/>
</dbReference>
<organism evidence="2 3">
    <name type="scientific">Vibrio breoganii</name>
    <dbReference type="NCBI Taxonomy" id="553239"/>
    <lineage>
        <taxon>Bacteria</taxon>
        <taxon>Pseudomonadati</taxon>
        <taxon>Pseudomonadota</taxon>
        <taxon>Gammaproteobacteria</taxon>
        <taxon>Vibrionales</taxon>
        <taxon>Vibrionaceae</taxon>
        <taxon>Vibrio</taxon>
    </lineage>
</organism>
<dbReference type="InterPro" id="IPR016181">
    <property type="entry name" value="Acyl_CoA_acyltransferase"/>
</dbReference>
<evidence type="ECO:0000313" key="3">
    <source>
        <dbReference type="Proteomes" id="UP000092018"/>
    </source>
</evidence>
<dbReference type="KEGG" id="vbr:A6E01_05675"/>
<dbReference type="PROSITE" id="PS51186">
    <property type="entry name" value="GNAT"/>
    <property type="match status" value="1"/>
</dbReference>
<dbReference type="PANTHER" id="PTHR13355">
    <property type="entry name" value="GLUCOSAMINE 6-PHOSPHATE N-ACETYLTRANSFERASE"/>
    <property type="match status" value="1"/>
</dbReference>
<reference evidence="2 3" key="1">
    <citation type="submission" date="2016-06" db="EMBL/GenBank/DDBJ databases">
        <title>Adaptive Radiation by Waves of Gene Transfer Leads to Fine-Scale Resource Partitioning in Marine Microbes.</title>
        <authorList>
            <person name="Hehemann J.-H."/>
            <person name="Arevalo P."/>
            <person name="Datta M.S."/>
            <person name="Yu X."/>
            <person name="Corzett C."/>
            <person name="Henschel A."/>
            <person name="Preheim S.P."/>
            <person name="Timberlake S."/>
            <person name="Alm E.J."/>
            <person name="Polz M.F."/>
        </authorList>
    </citation>
    <scope>NUCLEOTIDE SEQUENCE [LARGE SCALE GENOMIC DNA]</scope>
    <source>
        <strain evidence="2 3">FF50</strain>
    </source>
</reference>
<dbReference type="GO" id="GO:0004343">
    <property type="term" value="F:glucosamine 6-phosphate N-acetyltransferase activity"/>
    <property type="evidence" value="ECO:0007669"/>
    <property type="project" value="TreeGrafter"/>
</dbReference>